<dbReference type="RefSeq" id="XP_062632610.1">
    <property type="nucleotide sequence ID" value="XM_062782408.1"/>
</dbReference>
<comment type="caution">
    <text evidence="3">The sequence shown here is derived from an EMBL/GenBank/DDBJ whole genome shotgun (WGS) entry which is preliminary data.</text>
</comment>
<evidence type="ECO:0000313" key="3">
    <source>
        <dbReference type="EMBL" id="KAK4139239.1"/>
    </source>
</evidence>
<keyword evidence="2" id="KW-1133">Transmembrane helix</keyword>
<feature type="compositionally biased region" description="Basic and acidic residues" evidence="1">
    <location>
        <begin position="84"/>
        <end position="95"/>
    </location>
</feature>
<dbReference type="GeneID" id="87819021"/>
<evidence type="ECO:0000256" key="1">
    <source>
        <dbReference type="SAM" id="MobiDB-lite"/>
    </source>
</evidence>
<dbReference type="AlphaFoldDB" id="A0AAN6ZIW5"/>
<dbReference type="PANTHER" id="PTHR42354:SF1">
    <property type="entry name" value="C2H2-TYPE DOMAIN-CONTAINING PROTEIN"/>
    <property type="match status" value="1"/>
</dbReference>
<sequence>MDTAEMIEEKRLKQGFMLATLVSTVAGTFITSINLYDRLVEQRRQKKLDRGQNKRIKELEQRLNEAEEEKERIIEEGSSPKQSKAGDGDRDDFRDSLQQSGKMVQHEYDRCFANLGPKFAEGDLVSQNQIQGQIILLQGSVIKLLEEAVLTGTLPDINKLYNTTEFAREGSIRALRGQYQRLLESATPAPKSATSQRGRPSLIRKISSTPSLRGSTTSSARGEQRLILPPPPSTPQTQLANYSGSNHDSRLFCPCAEELQRTRRPLETVLATDSPSPVCVECGAGAGVGDKVDGCRSWQIEKEVVVRSPREDRRRSLRGPNLESHGGGYEDVMVRTYLLTRRFVFKCHRESSGYACYLCVQHRDRDTVCRSEEGLVSHVTSKHSIREYLEEEDIKELGRALPSLPYR</sequence>
<keyword evidence="2" id="KW-0472">Membrane</keyword>
<reference evidence="3" key="1">
    <citation type="journal article" date="2023" name="Mol. Phylogenet. Evol.">
        <title>Genome-scale phylogeny and comparative genomics of the fungal order Sordariales.</title>
        <authorList>
            <person name="Hensen N."/>
            <person name="Bonometti L."/>
            <person name="Westerberg I."/>
            <person name="Brannstrom I.O."/>
            <person name="Guillou S."/>
            <person name="Cros-Aarteil S."/>
            <person name="Calhoun S."/>
            <person name="Haridas S."/>
            <person name="Kuo A."/>
            <person name="Mondo S."/>
            <person name="Pangilinan J."/>
            <person name="Riley R."/>
            <person name="LaButti K."/>
            <person name="Andreopoulos B."/>
            <person name="Lipzen A."/>
            <person name="Chen C."/>
            <person name="Yan M."/>
            <person name="Daum C."/>
            <person name="Ng V."/>
            <person name="Clum A."/>
            <person name="Steindorff A."/>
            <person name="Ohm R.A."/>
            <person name="Martin F."/>
            <person name="Silar P."/>
            <person name="Natvig D.O."/>
            <person name="Lalanne C."/>
            <person name="Gautier V."/>
            <person name="Ament-Velasquez S.L."/>
            <person name="Kruys A."/>
            <person name="Hutchinson M.I."/>
            <person name="Powell A.J."/>
            <person name="Barry K."/>
            <person name="Miller A.N."/>
            <person name="Grigoriev I.V."/>
            <person name="Debuchy R."/>
            <person name="Gladieux P."/>
            <person name="Hiltunen Thoren M."/>
            <person name="Johannesson H."/>
        </authorList>
    </citation>
    <scope>NUCLEOTIDE SEQUENCE</scope>
    <source>
        <strain evidence="3">CBS 141.50</strain>
    </source>
</reference>
<feature type="region of interest" description="Disordered" evidence="1">
    <location>
        <begin position="66"/>
        <end position="99"/>
    </location>
</feature>
<dbReference type="EMBL" id="MU853676">
    <property type="protein sequence ID" value="KAK4139239.1"/>
    <property type="molecule type" value="Genomic_DNA"/>
</dbReference>
<evidence type="ECO:0000256" key="2">
    <source>
        <dbReference type="SAM" id="Phobius"/>
    </source>
</evidence>
<proteinExistence type="predicted"/>
<reference evidence="3" key="2">
    <citation type="submission" date="2023-05" db="EMBL/GenBank/DDBJ databases">
        <authorList>
            <consortium name="Lawrence Berkeley National Laboratory"/>
            <person name="Steindorff A."/>
            <person name="Hensen N."/>
            <person name="Bonometti L."/>
            <person name="Westerberg I."/>
            <person name="Brannstrom I.O."/>
            <person name="Guillou S."/>
            <person name="Cros-Aarteil S."/>
            <person name="Calhoun S."/>
            <person name="Haridas S."/>
            <person name="Kuo A."/>
            <person name="Mondo S."/>
            <person name="Pangilinan J."/>
            <person name="Riley R."/>
            <person name="Labutti K."/>
            <person name="Andreopoulos B."/>
            <person name="Lipzen A."/>
            <person name="Chen C."/>
            <person name="Yanf M."/>
            <person name="Daum C."/>
            <person name="Ng V."/>
            <person name="Clum A."/>
            <person name="Ohm R."/>
            <person name="Martin F."/>
            <person name="Silar P."/>
            <person name="Natvig D."/>
            <person name="Lalanne C."/>
            <person name="Gautier V."/>
            <person name="Ament-Velasquez S.L."/>
            <person name="Kruys A."/>
            <person name="Hutchinson M.I."/>
            <person name="Powell A.J."/>
            <person name="Barry K."/>
            <person name="Miller A.N."/>
            <person name="Grigoriev I.V."/>
            <person name="Debuchy R."/>
            <person name="Gladieux P."/>
            <person name="Thoren M.H."/>
            <person name="Johannesson H."/>
        </authorList>
    </citation>
    <scope>NUCLEOTIDE SEQUENCE</scope>
    <source>
        <strain evidence="3">CBS 141.50</strain>
    </source>
</reference>
<keyword evidence="4" id="KW-1185">Reference proteome</keyword>
<evidence type="ECO:0000313" key="4">
    <source>
        <dbReference type="Proteomes" id="UP001302676"/>
    </source>
</evidence>
<feature type="compositionally biased region" description="Polar residues" evidence="1">
    <location>
        <begin position="206"/>
        <end position="221"/>
    </location>
</feature>
<organism evidence="3 4">
    <name type="scientific">Dichotomopilus funicola</name>
    <dbReference type="NCBI Taxonomy" id="1934379"/>
    <lineage>
        <taxon>Eukaryota</taxon>
        <taxon>Fungi</taxon>
        <taxon>Dikarya</taxon>
        <taxon>Ascomycota</taxon>
        <taxon>Pezizomycotina</taxon>
        <taxon>Sordariomycetes</taxon>
        <taxon>Sordariomycetidae</taxon>
        <taxon>Sordariales</taxon>
        <taxon>Chaetomiaceae</taxon>
        <taxon>Dichotomopilus</taxon>
    </lineage>
</organism>
<feature type="compositionally biased region" description="Basic and acidic residues" evidence="1">
    <location>
        <begin position="66"/>
        <end position="75"/>
    </location>
</feature>
<keyword evidence="2" id="KW-0812">Transmembrane</keyword>
<protein>
    <submittedName>
        <fullName evidence="3">Uncharacterized protein</fullName>
    </submittedName>
</protein>
<dbReference type="PANTHER" id="PTHR42354">
    <property type="entry name" value="C2H2-TYPE DOMAIN-CONTAINING PROTEIN"/>
    <property type="match status" value="1"/>
</dbReference>
<feature type="region of interest" description="Disordered" evidence="1">
    <location>
        <begin position="185"/>
        <end position="245"/>
    </location>
</feature>
<name>A0AAN6ZIW5_9PEZI</name>
<accession>A0AAN6ZIW5</accession>
<feature type="transmembrane region" description="Helical" evidence="2">
    <location>
        <begin position="16"/>
        <end position="36"/>
    </location>
</feature>
<dbReference type="Proteomes" id="UP001302676">
    <property type="component" value="Unassembled WGS sequence"/>
</dbReference>
<gene>
    <name evidence="3" type="ORF">C8A04DRAFT_33289</name>
</gene>